<dbReference type="RefSeq" id="WP_081162583.1">
    <property type="nucleotide sequence ID" value="NZ_LWBP01000056.1"/>
</dbReference>
<dbReference type="Proteomes" id="UP000192276">
    <property type="component" value="Unassembled WGS sequence"/>
</dbReference>
<keyword evidence="1" id="KW-0472">Membrane</keyword>
<keyword evidence="1" id="KW-0812">Transmembrane</keyword>
<comment type="caution">
    <text evidence="4">The sequence shown here is derived from an EMBL/GenBank/DDBJ whole genome shotgun (WGS) entry which is preliminary data.</text>
</comment>
<proteinExistence type="predicted"/>
<dbReference type="Gene3D" id="2.60.120.1440">
    <property type="match status" value="1"/>
</dbReference>
<feature type="transmembrane region" description="Helical" evidence="1">
    <location>
        <begin position="90"/>
        <end position="110"/>
    </location>
</feature>
<dbReference type="Pfam" id="PF04773">
    <property type="entry name" value="FecR"/>
    <property type="match status" value="1"/>
</dbReference>
<protein>
    <recommendedName>
        <fullName evidence="6">Anti-sigma factor</fullName>
    </recommendedName>
</protein>
<evidence type="ECO:0000313" key="5">
    <source>
        <dbReference type="Proteomes" id="UP000192276"/>
    </source>
</evidence>
<dbReference type="EMBL" id="LWBP01000056">
    <property type="protein sequence ID" value="OQP66105.1"/>
    <property type="molecule type" value="Genomic_DNA"/>
</dbReference>
<accession>A0A1V9G638</accession>
<dbReference type="Pfam" id="PF16344">
    <property type="entry name" value="FecR_C"/>
    <property type="match status" value="1"/>
</dbReference>
<evidence type="ECO:0000256" key="1">
    <source>
        <dbReference type="SAM" id="Phobius"/>
    </source>
</evidence>
<organism evidence="4 5">
    <name type="scientific">Niastella populi</name>
    <dbReference type="NCBI Taxonomy" id="550983"/>
    <lineage>
        <taxon>Bacteria</taxon>
        <taxon>Pseudomonadati</taxon>
        <taxon>Bacteroidota</taxon>
        <taxon>Chitinophagia</taxon>
        <taxon>Chitinophagales</taxon>
        <taxon>Chitinophagaceae</taxon>
        <taxon>Niastella</taxon>
    </lineage>
</organism>
<dbReference type="Gene3D" id="3.55.50.30">
    <property type="match status" value="1"/>
</dbReference>
<sequence>MDQQSFDDFLKKVAQQTHSPSELAQFLDWLKALPEEQAAAALDRYEQAFGAGNVVHSVDSEAIRRIEEGIENRIDHPVHSISQKRTPVAFYLKVAAVFVAVLSMVSFFLFQKRPKYIDKVPVVHKTETIVPGRNQAVLKLSGGREVLLEEVADGAITMNDKTTGFEKKSGLLVARGDGETPGEVNELNMLETPRGGQYQIALPDGSRVWLNASTRLFFPTAFKAGERKVKVLGEAYFEVKSDPKNPFIVETATGARLRVLGTSFNVNAYQDDEQEITTLLTGSLQVTRSQSQALLKPGQQAIVNAEKIVDIQEAETSYAVAWKEGNFMFNREPIKEVMNKIARWYDVEVTYQGPVTDTRFWGTVSRFAQVNDVLKMLEATGRVHFTIEGRRIYVKK</sequence>
<feature type="domain" description="Protein FecR C-terminal" evidence="3">
    <location>
        <begin position="327"/>
        <end position="394"/>
    </location>
</feature>
<dbReference type="InterPro" id="IPR006860">
    <property type="entry name" value="FecR"/>
</dbReference>
<reference evidence="5" key="1">
    <citation type="submission" date="2016-04" db="EMBL/GenBank/DDBJ databases">
        <authorList>
            <person name="Chen L."/>
            <person name="Zhuang W."/>
            <person name="Wang G."/>
        </authorList>
    </citation>
    <scope>NUCLEOTIDE SEQUENCE [LARGE SCALE GENOMIC DNA]</scope>
    <source>
        <strain evidence="5">208</strain>
    </source>
</reference>
<name>A0A1V9G638_9BACT</name>
<dbReference type="STRING" id="550983.A4R26_13495"/>
<evidence type="ECO:0000313" key="4">
    <source>
        <dbReference type="EMBL" id="OQP66105.1"/>
    </source>
</evidence>
<evidence type="ECO:0008006" key="6">
    <source>
        <dbReference type="Google" id="ProtNLM"/>
    </source>
</evidence>
<dbReference type="PANTHER" id="PTHR30273">
    <property type="entry name" value="PERIPLASMIC SIGNAL SENSOR AND SIGMA FACTOR ACTIVATOR FECR-RELATED"/>
    <property type="match status" value="1"/>
</dbReference>
<dbReference type="InterPro" id="IPR012373">
    <property type="entry name" value="Ferrdict_sens_TM"/>
</dbReference>
<dbReference type="InterPro" id="IPR032508">
    <property type="entry name" value="FecR_C"/>
</dbReference>
<keyword evidence="1" id="KW-1133">Transmembrane helix</keyword>
<keyword evidence="5" id="KW-1185">Reference proteome</keyword>
<dbReference type="AlphaFoldDB" id="A0A1V9G638"/>
<dbReference type="GO" id="GO:0016989">
    <property type="term" value="F:sigma factor antagonist activity"/>
    <property type="evidence" value="ECO:0007669"/>
    <property type="project" value="TreeGrafter"/>
</dbReference>
<feature type="domain" description="FecR protein" evidence="2">
    <location>
        <begin position="190"/>
        <end position="283"/>
    </location>
</feature>
<evidence type="ECO:0000259" key="3">
    <source>
        <dbReference type="Pfam" id="PF16344"/>
    </source>
</evidence>
<evidence type="ECO:0000259" key="2">
    <source>
        <dbReference type="Pfam" id="PF04773"/>
    </source>
</evidence>
<dbReference type="PANTHER" id="PTHR30273:SF2">
    <property type="entry name" value="PROTEIN FECR"/>
    <property type="match status" value="1"/>
</dbReference>
<dbReference type="OrthoDB" id="1099963at2"/>
<gene>
    <name evidence="4" type="ORF">A4R26_13495</name>
</gene>